<dbReference type="EMBL" id="QGKM01000136">
    <property type="protein sequence ID" value="PWQ92030.1"/>
    <property type="molecule type" value="Genomic_DNA"/>
</dbReference>
<dbReference type="OrthoDB" id="6121450at2"/>
<proteinExistence type="predicted"/>
<accession>A0A317C6U0</accession>
<feature type="domain" description="DUF8082" evidence="1">
    <location>
        <begin position="147"/>
        <end position="208"/>
    </location>
</feature>
<name>A0A317C6U0_9GAMM</name>
<dbReference type="Pfam" id="PF26309">
    <property type="entry name" value="DUF8082"/>
    <property type="match status" value="1"/>
</dbReference>
<gene>
    <name evidence="2" type="ORF">DKW60_23315</name>
</gene>
<protein>
    <recommendedName>
        <fullName evidence="1">DUF8082 domain-containing protein</fullName>
    </recommendedName>
</protein>
<organism evidence="2 3">
    <name type="scientific">Leucothrix pacifica</name>
    <dbReference type="NCBI Taxonomy" id="1247513"/>
    <lineage>
        <taxon>Bacteria</taxon>
        <taxon>Pseudomonadati</taxon>
        <taxon>Pseudomonadota</taxon>
        <taxon>Gammaproteobacteria</taxon>
        <taxon>Thiotrichales</taxon>
        <taxon>Thiotrichaceae</taxon>
        <taxon>Leucothrix</taxon>
    </lineage>
</organism>
<evidence type="ECO:0000313" key="3">
    <source>
        <dbReference type="Proteomes" id="UP000245539"/>
    </source>
</evidence>
<dbReference type="Proteomes" id="UP000245539">
    <property type="component" value="Unassembled WGS sequence"/>
</dbReference>
<keyword evidence="3" id="KW-1185">Reference proteome</keyword>
<sequence>MQDIVQTLCALAGVRHAGIYKNSELISSNFPETNTAAMTNSSHVVSQIFSALESVNKSHNELYFGIESGYLAAFKLQEGHVALLLTDKKINVPMISMAIKAASQTIKQQAKEAREEQDRLIALSEPSTVIESDQDTVPVEESLRPIFDRYTRLLATYLGPAASVIVDDAIDEWKKTYQQTPNNLPYLVAILGEELETEKERQQFSAKAAIV</sequence>
<dbReference type="InterPro" id="IPR058395">
    <property type="entry name" value="DUF8082"/>
</dbReference>
<evidence type="ECO:0000313" key="2">
    <source>
        <dbReference type="EMBL" id="PWQ92030.1"/>
    </source>
</evidence>
<dbReference type="AlphaFoldDB" id="A0A317C6U0"/>
<comment type="caution">
    <text evidence="2">The sequence shown here is derived from an EMBL/GenBank/DDBJ whole genome shotgun (WGS) entry which is preliminary data.</text>
</comment>
<dbReference type="RefSeq" id="WP_109840038.1">
    <property type="nucleotide sequence ID" value="NZ_QGKM01000136.1"/>
</dbReference>
<evidence type="ECO:0000259" key="1">
    <source>
        <dbReference type="Pfam" id="PF26309"/>
    </source>
</evidence>
<reference evidence="2 3" key="1">
    <citation type="submission" date="2018-05" db="EMBL/GenBank/DDBJ databases">
        <title>Leucothrix arctica sp. nov., isolated from Arctic seawater.</title>
        <authorList>
            <person name="Choi A."/>
            <person name="Baek K."/>
        </authorList>
    </citation>
    <scope>NUCLEOTIDE SEQUENCE [LARGE SCALE GENOMIC DNA]</scope>
    <source>
        <strain evidence="2 3">JCM 18388</strain>
    </source>
</reference>